<evidence type="ECO:0000256" key="1">
    <source>
        <dbReference type="SAM" id="Phobius"/>
    </source>
</evidence>
<feature type="transmembrane region" description="Helical" evidence="1">
    <location>
        <begin position="154"/>
        <end position="176"/>
    </location>
</feature>
<keyword evidence="1" id="KW-0812">Transmembrane</keyword>
<dbReference type="VEuPathDB" id="FungiDB:VP01_2739g2"/>
<keyword evidence="1" id="KW-1133">Transmembrane helix</keyword>
<dbReference type="Proteomes" id="UP000037035">
    <property type="component" value="Unassembled WGS sequence"/>
</dbReference>
<comment type="caution">
    <text evidence="2">The sequence shown here is derived from an EMBL/GenBank/DDBJ whole genome shotgun (WGS) entry which is preliminary data.</text>
</comment>
<organism evidence="2 3">
    <name type="scientific">Puccinia sorghi</name>
    <dbReference type="NCBI Taxonomy" id="27349"/>
    <lineage>
        <taxon>Eukaryota</taxon>
        <taxon>Fungi</taxon>
        <taxon>Dikarya</taxon>
        <taxon>Basidiomycota</taxon>
        <taxon>Pucciniomycotina</taxon>
        <taxon>Pucciniomycetes</taxon>
        <taxon>Pucciniales</taxon>
        <taxon>Pucciniaceae</taxon>
        <taxon>Puccinia</taxon>
    </lineage>
</organism>
<dbReference type="OrthoDB" id="6765522at2759"/>
<keyword evidence="3" id="KW-1185">Reference proteome</keyword>
<reference evidence="2 3" key="1">
    <citation type="submission" date="2015-08" db="EMBL/GenBank/DDBJ databases">
        <title>Next Generation Sequencing and Analysis of the Genome of Puccinia sorghi L Schw, the Causal Agent of Maize Common Rust.</title>
        <authorList>
            <person name="Rochi L."/>
            <person name="Burguener G."/>
            <person name="Darino M."/>
            <person name="Turjanski A."/>
            <person name="Kreff E."/>
            <person name="Dieguez M.J."/>
            <person name="Sacco F."/>
        </authorList>
    </citation>
    <scope>NUCLEOTIDE SEQUENCE [LARGE SCALE GENOMIC DNA]</scope>
    <source>
        <strain evidence="2 3">RO10H11247</strain>
    </source>
</reference>
<evidence type="ECO:0000313" key="3">
    <source>
        <dbReference type="Proteomes" id="UP000037035"/>
    </source>
</evidence>
<protein>
    <submittedName>
        <fullName evidence="2">Uncharacterized protein</fullName>
    </submittedName>
</protein>
<accession>A0A0L6V351</accession>
<gene>
    <name evidence="2" type="ORF">VP01_2739g2</name>
</gene>
<evidence type="ECO:0000313" key="2">
    <source>
        <dbReference type="EMBL" id="KNZ55213.1"/>
    </source>
</evidence>
<dbReference type="AlphaFoldDB" id="A0A0L6V351"/>
<keyword evidence="1" id="KW-0472">Membrane</keyword>
<proteinExistence type="predicted"/>
<dbReference type="EMBL" id="LAVV01007656">
    <property type="protein sequence ID" value="KNZ55213.1"/>
    <property type="molecule type" value="Genomic_DNA"/>
</dbReference>
<name>A0A0L6V351_9BASI</name>
<sequence length="218" mass="24724">MKNSNQINVKLIPLEEMVADSLTKPSNANSLKRLQQRCFLVLFSPRSVSTLLHKSSQNLISLISNPENLILKTVHLILPLSEPTSRSIPSRFNLPLPLQLFCFRSPLCFKLHCSALSCSQIGFNWNSALTHDQLVCCALTKLVIFSGMLLCSHLPLVIFLSLSCLICLIVFLLSVLPGQPCCRTPRQSSFNQNRLGWQCQSRQRHNFKRSTHLWNLLR</sequence>